<comment type="subcellular location">
    <subcellularLocation>
        <location evidence="1 8">Cell membrane</location>
        <topology evidence="1 8">Multi-pass membrane protein</topology>
    </subcellularLocation>
</comment>
<name>A0A1H7AYQ2_9FIRM</name>
<feature type="transmembrane region" description="Helical" evidence="8">
    <location>
        <begin position="68"/>
        <end position="88"/>
    </location>
</feature>
<dbReference type="RefSeq" id="WP_091832554.1">
    <property type="nucleotide sequence ID" value="NZ_FNZK01000013.1"/>
</dbReference>
<organism evidence="10 11">
    <name type="scientific">Propionispira arboris</name>
    <dbReference type="NCBI Taxonomy" id="84035"/>
    <lineage>
        <taxon>Bacteria</taxon>
        <taxon>Bacillati</taxon>
        <taxon>Bacillota</taxon>
        <taxon>Negativicutes</taxon>
        <taxon>Selenomonadales</taxon>
        <taxon>Selenomonadaceae</taxon>
        <taxon>Propionispira</taxon>
    </lineage>
</organism>
<evidence type="ECO:0000256" key="8">
    <source>
        <dbReference type="RuleBase" id="RU363032"/>
    </source>
</evidence>
<proteinExistence type="inferred from homology"/>
<dbReference type="InterPro" id="IPR035906">
    <property type="entry name" value="MetI-like_sf"/>
</dbReference>
<sequence length="228" mass="25747">MVDLFDWDRFFTNIPQIVAYLPVTFKIVFYATLFGVILALLVAVIRIKKIPILHQVAGIYVSFMRGTPMLVQLLVVFYGIPIVMQQLFNINVNRWDKIIFVYITYILNQGAFLSEIFRCSILAIPTGQLEAAYSVGLTQFQAFRRIILPQAVRVAVPSFGSDFIGLFQNTSLAFLIGVVDIMGRAKTIGTATKHVLEAYVFIAIFFIIISLLVKGAFYLLDKKLAYGR</sequence>
<evidence type="ECO:0000313" key="11">
    <source>
        <dbReference type="Proteomes" id="UP000199662"/>
    </source>
</evidence>
<dbReference type="GO" id="GO:0043190">
    <property type="term" value="C:ATP-binding cassette (ABC) transporter complex"/>
    <property type="evidence" value="ECO:0007669"/>
    <property type="project" value="InterPro"/>
</dbReference>
<gene>
    <name evidence="10" type="ORF">SAMN05660742_11373</name>
</gene>
<dbReference type="PANTHER" id="PTHR30614:SF0">
    <property type="entry name" value="L-CYSTINE TRANSPORT SYSTEM PERMEASE PROTEIN TCYL"/>
    <property type="match status" value="1"/>
</dbReference>
<accession>A0A1H7AYQ2</accession>
<evidence type="ECO:0000256" key="3">
    <source>
        <dbReference type="ARBA" id="ARBA00022475"/>
    </source>
</evidence>
<dbReference type="Proteomes" id="UP000199662">
    <property type="component" value="Unassembled WGS sequence"/>
</dbReference>
<dbReference type="PANTHER" id="PTHR30614">
    <property type="entry name" value="MEMBRANE COMPONENT OF AMINO ACID ABC TRANSPORTER"/>
    <property type="match status" value="1"/>
</dbReference>
<feature type="domain" description="ABC transmembrane type-1" evidence="9">
    <location>
        <begin position="21"/>
        <end position="217"/>
    </location>
</feature>
<evidence type="ECO:0000256" key="6">
    <source>
        <dbReference type="ARBA" id="ARBA00022989"/>
    </source>
</evidence>
<dbReference type="AlphaFoldDB" id="A0A1H7AYQ2"/>
<keyword evidence="3" id="KW-1003">Cell membrane</keyword>
<dbReference type="NCBIfam" id="TIGR01726">
    <property type="entry name" value="HEQRo_perm_3TM"/>
    <property type="match status" value="1"/>
</dbReference>
<evidence type="ECO:0000256" key="1">
    <source>
        <dbReference type="ARBA" id="ARBA00004651"/>
    </source>
</evidence>
<evidence type="ECO:0000256" key="4">
    <source>
        <dbReference type="ARBA" id="ARBA00022692"/>
    </source>
</evidence>
<dbReference type="Gene3D" id="1.10.3720.10">
    <property type="entry name" value="MetI-like"/>
    <property type="match status" value="1"/>
</dbReference>
<keyword evidence="4 8" id="KW-0812">Transmembrane</keyword>
<dbReference type="GO" id="GO:0022857">
    <property type="term" value="F:transmembrane transporter activity"/>
    <property type="evidence" value="ECO:0007669"/>
    <property type="project" value="InterPro"/>
</dbReference>
<protein>
    <submittedName>
        <fullName evidence="10">L-cystine transport system permease protein</fullName>
    </submittedName>
</protein>
<keyword evidence="6 8" id="KW-1133">Transmembrane helix</keyword>
<dbReference type="InterPro" id="IPR000515">
    <property type="entry name" value="MetI-like"/>
</dbReference>
<dbReference type="SUPFAM" id="SSF161098">
    <property type="entry name" value="MetI-like"/>
    <property type="match status" value="1"/>
</dbReference>
<dbReference type="CDD" id="cd06261">
    <property type="entry name" value="TM_PBP2"/>
    <property type="match status" value="1"/>
</dbReference>
<feature type="transmembrane region" description="Helical" evidence="8">
    <location>
        <begin position="195"/>
        <end position="220"/>
    </location>
</feature>
<feature type="transmembrane region" description="Helical" evidence="8">
    <location>
        <begin position="163"/>
        <end position="183"/>
    </location>
</feature>
<evidence type="ECO:0000313" key="10">
    <source>
        <dbReference type="EMBL" id="SEJ67272.1"/>
    </source>
</evidence>
<dbReference type="STRING" id="84035.SAMN05660742_11373"/>
<evidence type="ECO:0000256" key="2">
    <source>
        <dbReference type="ARBA" id="ARBA00022448"/>
    </source>
</evidence>
<comment type="similarity">
    <text evidence="8">Belongs to the binding-protein-dependent transport system permease family.</text>
</comment>
<keyword evidence="7 8" id="KW-0472">Membrane</keyword>
<dbReference type="GO" id="GO:0006865">
    <property type="term" value="P:amino acid transport"/>
    <property type="evidence" value="ECO:0007669"/>
    <property type="project" value="UniProtKB-KW"/>
</dbReference>
<keyword evidence="5" id="KW-0029">Amino-acid transport</keyword>
<keyword evidence="2 8" id="KW-0813">Transport</keyword>
<dbReference type="Pfam" id="PF00528">
    <property type="entry name" value="BPD_transp_1"/>
    <property type="match status" value="1"/>
</dbReference>
<keyword evidence="11" id="KW-1185">Reference proteome</keyword>
<dbReference type="InterPro" id="IPR043429">
    <property type="entry name" value="ArtM/GltK/GlnP/TcyL/YhdX-like"/>
</dbReference>
<dbReference type="EMBL" id="FNZK01000013">
    <property type="protein sequence ID" value="SEJ67272.1"/>
    <property type="molecule type" value="Genomic_DNA"/>
</dbReference>
<evidence type="ECO:0000256" key="5">
    <source>
        <dbReference type="ARBA" id="ARBA00022970"/>
    </source>
</evidence>
<dbReference type="PROSITE" id="PS50928">
    <property type="entry name" value="ABC_TM1"/>
    <property type="match status" value="1"/>
</dbReference>
<dbReference type="InterPro" id="IPR010065">
    <property type="entry name" value="AA_ABC_transptr_permease_3TM"/>
</dbReference>
<reference evidence="10 11" key="1">
    <citation type="submission" date="2016-10" db="EMBL/GenBank/DDBJ databases">
        <authorList>
            <person name="de Groot N.N."/>
        </authorList>
    </citation>
    <scope>NUCLEOTIDE SEQUENCE [LARGE SCALE GENOMIC DNA]</scope>
    <source>
        <strain evidence="10 11">DSM 2179</strain>
    </source>
</reference>
<evidence type="ECO:0000259" key="9">
    <source>
        <dbReference type="PROSITE" id="PS50928"/>
    </source>
</evidence>
<feature type="transmembrane region" description="Helical" evidence="8">
    <location>
        <begin position="27"/>
        <end position="47"/>
    </location>
</feature>
<evidence type="ECO:0000256" key="7">
    <source>
        <dbReference type="ARBA" id="ARBA00023136"/>
    </source>
</evidence>